<gene>
    <name evidence="6" type="ORF">BN3087_120009</name>
</gene>
<dbReference type="AlphaFoldDB" id="A0A0S4XKY2"/>
<dbReference type="SMART" id="SM00419">
    <property type="entry name" value="HTH_CRP"/>
    <property type="match status" value="1"/>
</dbReference>
<dbReference type="SMART" id="SM00100">
    <property type="entry name" value="cNMP"/>
    <property type="match status" value="1"/>
</dbReference>
<evidence type="ECO:0000256" key="1">
    <source>
        <dbReference type="ARBA" id="ARBA00023015"/>
    </source>
</evidence>
<dbReference type="Pfam" id="PF13545">
    <property type="entry name" value="HTH_Crp_2"/>
    <property type="match status" value="1"/>
</dbReference>
<dbReference type="CDD" id="cd00092">
    <property type="entry name" value="HTH_CRP"/>
    <property type="match status" value="1"/>
</dbReference>
<sequence>MKLDDYQFFASLESESLKKVKQDAKRVSCGLGTFLYYQGDVNDGILFLEKGSVKVYISSDEIGRGEITLYYITPGEQCLVNTLSTISQTPATATAIVDESIEGWIIPYKTIKWLIDNSPAYREFKVSFCSQRLSQILHLVEELRFKRMDQRLLNWLYVQGMETIHTTHEQIAQILGTSREVISRILKNLEKEGFVTLHRGMISIANIQ</sequence>
<dbReference type="SUPFAM" id="SSF46785">
    <property type="entry name" value="Winged helix' DNA-binding domain"/>
    <property type="match status" value="1"/>
</dbReference>
<name>A0A0S4XKY2_9BACT</name>
<dbReference type="InterPro" id="IPR036390">
    <property type="entry name" value="WH_DNA-bd_sf"/>
</dbReference>
<dbReference type="PROSITE" id="PS50042">
    <property type="entry name" value="CNMP_BINDING_3"/>
    <property type="match status" value="1"/>
</dbReference>
<dbReference type="PROSITE" id="PS51063">
    <property type="entry name" value="HTH_CRP_2"/>
    <property type="match status" value="1"/>
</dbReference>
<protein>
    <submittedName>
        <fullName evidence="6">Transcriptional regulator, Crp/Fnr family</fullName>
    </submittedName>
</protein>
<feature type="domain" description="Cyclic nucleotide-binding" evidence="4">
    <location>
        <begin position="8"/>
        <end position="115"/>
    </location>
</feature>
<organism evidence="6">
    <name type="scientific">Sulfurovum sp. enrichment culture clone C5</name>
    <dbReference type="NCBI Taxonomy" id="497650"/>
    <lineage>
        <taxon>Bacteria</taxon>
        <taxon>Pseudomonadati</taxon>
        <taxon>Campylobacterota</taxon>
        <taxon>Epsilonproteobacteria</taxon>
        <taxon>Campylobacterales</taxon>
        <taxon>Sulfurovaceae</taxon>
        <taxon>Sulfurovum</taxon>
        <taxon>environmental samples</taxon>
    </lineage>
</organism>
<dbReference type="Gene3D" id="1.10.10.10">
    <property type="entry name" value="Winged helix-like DNA-binding domain superfamily/Winged helix DNA-binding domain"/>
    <property type="match status" value="1"/>
</dbReference>
<dbReference type="GO" id="GO:0003677">
    <property type="term" value="F:DNA binding"/>
    <property type="evidence" value="ECO:0007669"/>
    <property type="project" value="UniProtKB-KW"/>
</dbReference>
<feature type="domain" description="HTH crp-type" evidence="5">
    <location>
        <begin position="146"/>
        <end position="208"/>
    </location>
</feature>
<dbReference type="PANTHER" id="PTHR24567:SF26">
    <property type="entry name" value="REGULATORY PROTEIN YEIL"/>
    <property type="match status" value="1"/>
</dbReference>
<dbReference type="InterPro" id="IPR036388">
    <property type="entry name" value="WH-like_DNA-bd_sf"/>
</dbReference>
<reference evidence="6" key="1">
    <citation type="submission" date="2015-11" db="EMBL/GenBank/DDBJ databases">
        <authorList>
            <person name="Zhang Y."/>
            <person name="Guo Z."/>
        </authorList>
    </citation>
    <scope>NUCLEOTIDE SEQUENCE</scope>
    <source>
        <strain evidence="6">BN30871</strain>
    </source>
</reference>
<keyword evidence="3" id="KW-0804">Transcription</keyword>
<dbReference type="InterPro" id="IPR050397">
    <property type="entry name" value="Env_Response_Regulators"/>
</dbReference>
<dbReference type="InterPro" id="IPR012318">
    <property type="entry name" value="HTH_CRP"/>
</dbReference>
<evidence type="ECO:0000256" key="3">
    <source>
        <dbReference type="ARBA" id="ARBA00023163"/>
    </source>
</evidence>
<keyword evidence="1" id="KW-0805">Transcription regulation</keyword>
<dbReference type="InterPro" id="IPR018490">
    <property type="entry name" value="cNMP-bd_dom_sf"/>
</dbReference>
<evidence type="ECO:0000259" key="5">
    <source>
        <dbReference type="PROSITE" id="PS51063"/>
    </source>
</evidence>
<accession>A0A0S4XKY2</accession>
<keyword evidence="2" id="KW-0238">DNA-binding</keyword>
<dbReference type="EMBL" id="FAXN01000010">
    <property type="protein sequence ID" value="CUV64959.1"/>
    <property type="molecule type" value="Genomic_DNA"/>
</dbReference>
<dbReference type="GO" id="GO:0003700">
    <property type="term" value="F:DNA-binding transcription factor activity"/>
    <property type="evidence" value="ECO:0007669"/>
    <property type="project" value="TreeGrafter"/>
</dbReference>
<proteinExistence type="predicted"/>
<dbReference type="PRINTS" id="PR00034">
    <property type="entry name" value="HTHCRP"/>
</dbReference>
<evidence type="ECO:0000313" key="6">
    <source>
        <dbReference type="EMBL" id="CUV64959.1"/>
    </source>
</evidence>
<dbReference type="PANTHER" id="PTHR24567">
    <property type="entry name" value="CRP FAMILY TRANSCRIPTIONAL REGULATORY PROTEIN"/>
    <property type="match status" value="1"/>
</dbReference>
<dbReference type="Pfam" id="PF00027">
    <property type="entry name" value="cNMP_binding"/>
    <property type="match status" value="1"/>
</dbReference>
<dbReference type="CDD" id="cd00038">
    <property type="entry name" value="CAP_ED"/>
    <property type="match status" value="1"/>
</dbReference>
<dbReference type="SUPFAM" id="SSF51206">
    <property type="entry name" value="cAMP-binding domain-like"/>
    <property type="match status" value="1"/>
</dbReference>
<dbReference type="GO" id="GO:0005829">
    <property type="term" value="C:cytosol"/>
    <property type="evidence" value="ECO:0007669"/>
    <property type="project" value="TreeGrafter"/>
</dbReference>
<dbReference type="Gene3D" id="2.60.120.10">
    <property type="entry name" value="Jelly Rolls"/>
    <property type="match status" value="1"/>
</dbReference>
<evidence type="ECO:0000256" key="2">
    <source>
        <dbReference type="ARBA" id="ARBA00023125"/>
    </source>
</evidence>
<dbReference type="InterPro" id="IPR000595">
    <property type="entry name" value="cNMP-bd_dom"/>
</dbReference>
<dbReference type="InterPro" id="IPR014710">
    <property type="entry name" value="RmlC-like_jellyroll"/>
</dbReference>
<evidence type="ECO:0000259" key="4">
    <source>
        <dbReference type="PROSITE" id="PS50042"/>
    </source>
</evidence>